<reference evidence="8" key="1">
    <citation type="journal article" date="2019" name="Int. J. Syst. Evol. Microbiol.">
        <title>The Global Catalogue of Microorganisms (GCM) 10K type strain sequencing project: providing services to taxonomists for standard genome sequencing and annotation.</title>
        <authorList>
            <consortium name="The Broad Institute Genomics Platform"/>
            <consortium name="The Broad Institute Genome Sequencing Center for Infectious Disease"/>
            <person name="Wu L."/>
            <person name="Ma J."/>
        </authorList>
    </citation>
    <scope>NUCLEOTIDE SEQUENCE [LARGE SCALE GENOMIC DNA]</scope>
    <source>
        <strain evidence="8">KCTC 3913</strain>
    </source>
</reference>
<dbReference type="InterPro" id="IPR001789">
    <property type="entry name" value="Sig_transdc_resp-reg_receiver"/>
</dbReference>
<evidence type="ECO:0000256" key="2">
    <source>
        <dbReference type="ARBA" id="ARBA00023125"/>
    </source>
</evidence>
<evidence type="ECO:0000256" key="1">
    <source>
        <dbReference type="ARBA" id="ARBA00023015"/>
    </source>
</evidence>
<sequence>MKVLIVDDEPLEREVLMDIAKKSDLGIVECIEAENGADAVETINKGCIDIVVMDIRMPVMDGITAAKLMKQDFPSLKIVFLTAYNEFDYALQTIKIGVEDFLLKPVRPEEFIQTLEKVTTNLETDSVDRKLPPQSNSMVDSVIEYIDEHLEDKLTLQQLADYVYLHPQYLSRLFKQEKGITITEFITMKRIEKAKSLLISTQESITDISEKCGFTDLNYFSRVFSKIEGISPKKYRQYEQTLRKEKKNQHYFNRIM</sequence>
<accession>A0ABW5RSX7</accession>
<evidence type="ECO:0000313" key="7">
    <source>
        <dbReference type="EMBL" id="MFD2681788.1"/>
    </source>
</evidence>
<dbReference type="SUPFAM" id="SSF46689">
    <property type="entry name" value="Homeodomain-like"/>
    <property type="match status" value="2"/>
</dbReference>
<dbReference type="EMBL" id="JBHUMF010000031">
    <property type="protein sequence ID" value="MFD2681788.1"/>
    <property type="molecule type" value="Genomic_DNA"/>
</dbReference>
<keyword evidence="2" id="KW-0238">DNA-binding</keyword>
<dbReference type="PROSITE" id="PS01124">
    <property type="entry name" value="HTH_ARAC_FAMILY_2"/>
    <property type="match status" value="1"/>
</dbReference>
<organism evidence="7 8">
    <name type="scientific">Bacillus seohaeanensis</name>
    <dbReference type="NCBI Taxonomy" id="284580"/>
    <lineage>
        <taxon>Bacteria</taxon>
        <taxon>Bacillati</taxon>
        <taxon>Bacillota</taxon>
        <taxon>Bacilli</taxon>
        <taxon>Bacillales</taxon>
        <taxon>Bacillaceae</taxon>
        <taxon>Bacillus</taxon>
    </lineage>
</organism>
<name>A0ABW5RSX7_9BACI</name>
<feature type="domain" description="Response regulatory" evidence="6">
    <location>
        <begin position="2"/>
        <end position="119"/>
    </location>
</feature>
<dbReference type="InterPro" id="IPR020449">
    <property type="entry name" value="Tscrpt_reg_AraC-type_HTH"/>
</dbReference>
<dbReference type="InterPro" id="IPR011006">
    <property type="entry name" value="CheY-like_superfamily"/>
</dbReference>
<feature type="domain" description="HTH araC/xylS-type" evidence="5">
    <location>
        <begin position="140"/>
        <end position="238"/>
    </location>
</feature>
<dbReference type="SMART" id="SM00448">
    <property type="entry name" value="REC"/>
    <property type="match status" value="1"/>
</dbReference>
<keyword evidence="8" id="KW-1185">Reference proteome</keyword>
<gene>
    <name evidence="7" type="ORF">ACFSUL_13690</name>
</gene>
<dbReference type="Proteomes" id="UP001597506">
    <property type="component" value="Unassembled WGS sequence"/>
</dbReference>
<keyword evidence="3" id="KW-0804">Transcription</keyword>
<dbReference type="SMART" id="SM00342">
    <property type="entry name" value="HTH_ARAC"/>
    <property type="match status" value="1"/>
</dbReference>
<dbReference type="InterPro" id="IPR009057">
    <property type="entry name" value="Homeodomain-like_sf"/>
</dbReference>
<keyword evidence="1" id="KW-0805">Transcription regulation</keyword>
<evidence type="ECO:0000259" key="6">
    <source>
        <dbReference type="PROSITE" id="PS50110"/>
    </source>
</evidence>
<dbReference type="InterPro" id="IPR018060">
    <property type="entry name" value="HTH_AraC"/>
</dbReference>
<dbReference type="PROSITE" id="PS50110">
    <property type="entry name" value="RESPONSE_REGULATORY"/>
    <property type="match status" value="1"/>
</dbReference>
<dbReference type="InterPro" id="IPR018062">
    <property type="entry name" value="HTH_AraC-typ_CS"/>
</dbReference>
<dbReference type="PANTHER" id="PTHR43280:SF28">
    <property type="entry name" value="HTH-TYPE TRANSCRIPTIONAL ACTIVATOR RHAS"/>
    <property type="match status" value="1"/>
</dbReference>
<evidence type="ECO:0000259" key="5">
    <source>
        <dbReference type="PROSITE" id="PS01124"/>
    </source>
</evidence>
<dbReference type="Gene3D" id="1.10.10.60">
    <property type="entry name" value="Homeodomain-like"/>
    <property type="match status" value="2"/>
</dbReference>
<dbReference type="PROSITE" id="PS00041">
    <property type="entry name" value="HTH_ARAC_FAMILY_1"/>
    <property type="match status" value="1"/>
</dbReference>
<dbReference type="PANTHER" id="PTHR43280">
    <property type="entry name" value="ARAC-FAMILY TRANSCRIPTIONAL REGULATOR"/>
    <property type="match status" value="1"/>
</dbReference>
<evidence type="ECO:0000313" key="8">
    <source>
        <dbReference type="Proteomes" id="UP001597506"/>
    </source>
</evidence>
<dbReference type="Gene3D" id="3.40.50.2300">
    <property type="match status" value="1"/>
</dbReference>
<dbReference type="RefSeq" id="WP_377936299.1">
    <property type="nucleotide sequence ID" value="NZ_JBHUMF010000031.1"/>
</dbReference>
<dbReference type="Pfam" id="PF12833">
    <property type="entry name" value="HTH_18"/>
    <property type="match status" value="1"/>
</dbReference>
<protein>
    <submittedName>
        <fullName evidence="7">Response regulator</fullName>
    </submittedName>
</protein>
<evidence type="ECO:0000256" key="3">
    <source>
        <dbReference type="ARBA" id="ARBA00023163"/>
    </source>
</evidence>
<comment type="caution">
    <text evidence="7">The sequence shown here is derived from an EMBL/GenBank/DDBJ whole genome shotgun (WGS) entry which is preliminary data.</text>
</comment>
<keyword evidence="4" id="KW-0597">Phosphoprotein</keyword>
<dbReference type="PRINTS" id="PR00032">
    <property type="entry name" value="HTHARAC"/>
</dbReference>
<evidence type="ECO:0000256" key="4">
    <source>
        <dbReference type="PROSITE-ProRule" id="PRU00169"/>
    </source>
</evidence>
<dbReference type="SUPFAM" id="SSF52172">
    <property type="entry name" value="CheY-like"/>
    <property type="match status" value="1"/>
</dbReference>
<feature type="modified residue" description="4-aspartylphosphate" evidence="4">
    <location>
        <position position="54"/>
    </location>
</feature>
<proteinExistence type="predicted"/>
<dbReference type="CDD" id="cd17536">
    <property type="entry name" value="REC_YesN-like"/>
    <property type="match status" value="1"/>
</dbReference>
<dbReference type="Pfam" id="PF00072">
    <property type="entry name" value="Response_reg"/>
    <property type="match status" value="1"/>
</dbReference>